<dbReference type="Proteomes" id="UP000434957">
    <property type="component" value="Unassembled WGS sequence"/>
</dbReference>
<keyword evidence="5" id="KW-1185">Reference proteome</keyword>
<organism evidence="2 4">
    <name type="scientific">Phytophthora rubi</name>
    <dbReference type="NCBI Taxonomy" id="129364"/>
    <lineage>
        <taxon>Eukaryota</taxon>
        <taxon>Sar</taxon>
        <taxon>Stramenopiles</taxon>
        <taxon>Oomycota</taxon>
        <taxon>Peronosporomycetes</taxon>
        <taxon>Peronosporales</taxon>
        <taxon>Peronosporaceae</taxon>
        <taxon>Phytophthora</taxon>
    </lineage>
</organism>
<evidence type="ECO:0000256" key="1">
    <source>
        <dbReference type="SAM" id="SignalP"/>
    </source>
</evidence>
<name>A0A6A3MWK5_9STRA</name>
<proteinExistence type="predicted"/>
<evidence type="ECO:0008006" key="6">
    <source>
        <dbReference type="Google" id="ProtNLM"/>
    </source>
</evidence>
<evidence type="ECO:0000313" key="5">
    <source>
        <dbReference type="Proteomes" id="UP000434957"/>
    </source>
</evidence>
<feature type="signal peptide" evidence="1">
    <location>
        <begin position="1"/>
        <end position="27"/>
    </location>
</feature>
<feature type="chain" id="PRO_5036165203" description="Secreted protein" evidence="1">
    <location>
        <begin position="28"/>
        <end position="59"/>
    </location>
</feature>
<protein>
    <recommendedName>
        <fullName evidence="6">Secreted protein</fullName>
    </recommendedName>
</protein>
<gene>
    <name evidence="2" type="ORF">PR001_g10091</name>
    <name evidence="3" type="ORF">PR003_g9234</name>
</gene>
<reference evidence="2 4" key="1">
    <citation type="submission" date="2018-09" db="EMBL/GenBank/DDBJ databases">
        <title>Genomic investigation of the strawberry pathogen Phytophthora fragariae indicates pathogenicity is determined by transcriptional variation in three key races.</title>
        <authorList>
            <person name="Adams T.M."/>
            <person name="Armitage A.D."/>
            <person name="Sobczyk M.K."/>
            <person name="Bates H.J."/>
            <person name="Dunwell J.M."/>
            <person name="Nellist C.F."/>
            <person name="Harrison R.J."/>
        </authorList>
    </citation>
    <scope>NUCLEOTIDE SEQUENCE [LARGE SCALE GENOMIC DNA]</scope>
    <source>
        <strain evidence="2 4">SCRP249</strain>
        <strain evidence="3 5">SCRP333</strain>
    </source>
</reference>
<evidence type="ECO:0000313" key="2">
    <source>
        <dbReference type="EMBL" id="KAE9033591.1"/>
    </source>
</evidence>
<accession>A0A6A3MWK5</accession>
<dbReference type="Proteomes" id="UP000429607">
    <property type="component" value="Unassembled WGS sequence"/>
</dbReference>
<keyword evidence="1" id="KW-0732">Signal</keyword>
<dbReference type="AlphaFoldDB" id="A0A6A3MWK5"/>
<evidence type="ECO:0000313" key="4">
    <source>
        <dbReference type="Proteomes" id="UP000429607"/>
    </source>
</evidence>
<comment type="caution">
    <text evidence="2">The sequence shown here is derived from an EMBL/GenBank/DDBJ whole genome shotgun (WGS) entry which is preliminary data.</text>
</comment>
<evidence type="ECO:0000313" key="3">
    <source>
        <dbReference type="EMBL" id="KAE9342907.1"/>
    </source>
</evidence>
<dbReference type="EMBL" id="QXFT01000475">
    <property type="protein sequence ID" value="KAE9342907.1"/>
    <property type="molecule type" value="Genomic_DNA"/>
</dbReference>
<sequence length="59" mass="6537">MFKCCQHHEHYLLASVLALVAAPTIPAEHDPPHTHTRHSLFTSSLEKFIVCMTASAPLV</sequence>
<dbReference type="EMBL" id="QXFV01000581">
    <property type="protein sequence ID" value="KAE9033591.1"/>
    <property type="molecule type" value="Genomic_DNA"/>
</dbReference>